<keyword evidence="2" id="KW-1185">Reference proteome</keyword>
<dbReference type="EMBL" id="MZGW01000004">
    <property type="protein sequence ID" value="OPJ55542.1"/>
    <property type="molecule type" value="Genomic_DNA"/>
</dbReference>
<dbReference type="STRING" id="29349.CLOTH_13000"/>
<protein>
    <submittedName>
        <fullName evidence="1">Uncharacterized protein</fullName>
    </submittedName>
</protein>
<evidence type="ECO:0000313" key="2">
    <source>
        <dbReference type="Proteomes" id="UP000190140"/>
    </source>
</evidence>
<sequence length="351" mass="38999">MKGNQEARKKMNNIIDEIRNYKSISIIGMDKNVGKTTTLNYIIGKARGKLTLGLTSIGRDGEEEDIVTSTAKPRIYVEKGSIIATAKSCFLDSDITKEILKTTSINTSMGEIIIFRCISDGYIQIAGPSQNYYIEKIYRHLEELGSDLILVDGALSRKSLASPKVTQATILCTGATLSNSQQKVVQMTSHTVNLLSIEKEKERQILDISKDIINTCKVGIIDKHKKVKKLDVLTSLDASKEIIESLDKFSEYIVINGILSDSLLEYIMKSTDICSQITFLVEDGTKLFISEETLNKLIKKGAKIKVINKINIIGISVNPKSPYGYEFDKDKFLNMLREKINLPVFDVVGGG</sequence>
<name>A0A1V4I6C6_9FIRM</name>
<reference evidence="1 2" key="1">
    <citation type="submission" date="2017-03" db="EMBL/GenBank/DDBJ databases">
        <title>Genome sequence of Clostridium thermoalcaliphilum DSM 7309.</title>
        <authorList>
            <person name="Poehlein A."/>
            <person name="Daniel R."/>
        </authorList>
    </citation>
    <scope>NUCLEOTIDE SEQUENCE [LARGE SCALE GENOMIC DNA]</scope>
    <source>
        <strain evidence="1 2">DSM 7309</strain>
    </source>
</reference>
<organism evidence="1 2">
    <name type="scientific">Alkalithermobacter paradoxus</name>
    <dbReference type="NCBI Taxonomy" id="29349"/>
    <lineage>
        <taxon>Bacteria</taxon>
        <taxon>Bacillati</taxon>
        <taxon>Bacillota</taxon>
        <taxon>Clostridia</taxon>
        <taxon>Peptostreptococcales</taxon>
        <taxon>Tepidibacteraceae</taxon>
        <taxon>Alkalithermobacter</taxon>
    </lineage>
</organism>
<evidence type="ECO:0000313" key="1">
    <source>
        <dbReference type="EMBL" id="OPJ55542.1"/>
    </source>
</evidence>
<comment type="caution">
    <text evidence="1">The sequence shown here is derived from an EMBL/GenBank/DDBJ whole genome shotgun (WGS) entry which is preliminary data.</text>
</comment>
<dbReference type="Proteomes" id="UP000190140">
    <property type="component" value="Unassembled WGS sequence"/>
</dbReference>
<accession>A0A1V4I6C6</accession>
<dbReference type="AlphaFoldDB" id="A0A1V4I6C6"/>
<proteinExistence type="predicted"/>
<gene>
    <name evidence="1" type="ORF">CLOTH_13000</name>
</gene>